<dbReference type="EMBL" id="UGGP01000001">
    <property type="protein sequence ID" value="STO07120.1"/>
    <property type="molecule type" value="Genomic_DNA"/>
</dbReference>
<organism evidence="1 2">
    <name type="scientific">Exiguobacterium aurantiacum</name>
    <dbReference type="NCBI Taxonomy" id="33987"/>
    <lineage>
        <taxon>Bacteria</taxon>
        <taxon>Bacillati</taxon>
        <taxon>Bacillota</taxon>
        <taxon>Bacilli</taxon>
        <taxon>Bacillales</taxon>
        <taxon>Bacillales Family XII. Incertae Sedis</taxon>
        <taxon>Exiguobacterium</taxon>
    </lineage>
</organism>
<dbReference type="RefSeq" id="WP_029334257.1">
    <property type="nucleotide sequence ID" value="NZ_UGGP01000001.1"/>
</dbReference>
<dbReference type="AlphaFoldDB" id="A0A377FQK7"/>
<protein>
    <submittedName>
        <fullName evidence="1">Enterobactin/ferric enterobactin esterase</fullName>
    </submittedName>
</protein>
<dbReference type="PANTHER" id="PTHR48098">
    <property type="entry name" value="ENTEROCHELIN ESTERASE-RELATED"/>
    <property type="match status" value="1"/>
</dbReference>
<dbReference type="Proteomes" id="UP000254060">
    <property type="component" value="Unassembled WGS sequence"/>
</dbReference>
<dbReference type="OrthoDB" id="9784036at2"/>
<proteinExistence type="predicted"/>
<dbReference type="SUPFAM" id="SSF53474">
    <property type="entry name" value="alpha/beta-Hydrolases"/>
    <property type="match status" value="1"/>
</dbReference>
<dbReference type="PANTHER" id="PTHR48098:SF6">
    <property type="entry name" value="FERRI-BACILLIBACTIN ESTERASE BESA"/>
    <property type="match status" value="1"/>
</dbReference>
<dbReference type="STRING" id="1397694.GCA_000702585_00981"/>
<evidence type="ECO:0000313" key="2">
    <source>
        <dbReference type="Proteomes" id="UP000254060"/>
    </source>
</evidence>
<dbReference type="InterPro" id="IPR029058">
    <property type="entry name" value="AB_hydrolase_fold"/>
</dbReference>
<name>A0A377FQK7_9BACL</name>
<sequence length="261" mass="29964">MIETKQITITPFERERTIRIYTPDDYEMTDKRYPVLYMHDGQNVFADEDASYKMSWRVGDYLAASKRELIVVAIDSAPGEMRLDEYGPWENPYIGESLLGQDVTLGGQGSAYIEYIAQELKPMIDANYRTKPDETGMMGSSMGGLISVYAACVYPDVFTRVASLSSAFWFNQTELEQLIEASDLKGVERLYMDVGRKEVEQPTADGPTNEMYLESSERVYALLRDKVEHLRFEVIEEGVHNEIAWRERFPMVVSYLFSEDL</sequence>
<reference evidence="1 2" key="1">
    <citation type="submission" date="2018-06" db="EMBL/GenBank/DDBJ databases">
        <authorList>
            <consortium name="Pathogen Informatics"/>
            <person name="Doyle S."/>
        </authorList>
    </citation>
    <scope>NUCLEOTIDE SEQUENCE [LARGE SCALE GENOMIC DNA]</scope>
    <source>
        <strain evidence="1 2">NCTC13163</strain>
    </source>
</reference>
<dbReference type="Pfam" id="PF00756">
    <property type="entry name" value="Esterase"/>
    <property type="match status" value="1"/>
</dbReference>
<dbReference type="Gene3D" id="3.40.50.1820">
    <property type="entry name" value="alpha/beta hydrolase"/>
    <property type="match status" value="1"/>
</dbReference>
<accession>A0A377FQK7</accession>
<gene>
    <name evidence="1" type="ORF">NCTC13163_00465</name>
</gene>
<dbReference type="InterPro" id="IPR050583">
    <property type="entry name" value="Mycobacterial_A85_antigen"/>
</dbReference>
<evidence type="ECO:0000313" key="1">
    <source>
        <dbReference type="EMBL" id="STO07120.1"/>
    </source>
</evidence>
<dbReference type="InterPro" id="IPR000801">
    <property type="entry name" value="Esterase-like"/>
</dbReference>